<gene>
    <name evidence="3" type="ORF">FSB_LOCUS24212</name>
</gene>
<proteinExistence type="predicted"/>
<dbReference type="EMBL" id="OIVN01001660">
    <property type="protein sequence ID" value="SPC96330.1"/>
    <property type="molecule type" value="Genomic_DNA"/>
</dbReference>
<reference evidence="3" key="1">
    <citation type="submission" date="2018-02" db="EMBL/GenBank/DDBJ databases">
        <authorList>
            <person name="Cohen D.B."/>
            <person name="Kent A.D."/>
        </authorList>
    </citation>
    <scope>NUCLEOTIDE SEQUENCE</scope>
</reference>
<evidence type="ECO:0000313" key="3">
    <source>
        <dbReference type="EMBL" id="SPC96330.1"/>
    </source>
</evidence>
<evidence type="ECO:0000256" key="2">
    <source>
        <dbReference type="SAM" id="MobiDB-lite"/>
    </source>
</evidence>
<feature type="region of interest" description="Disordered" evidence="2">
    <location>
        <begin position="495"/>
        <end position="566"/>
    </location>
</feature>
<organism evidence="3">
    <name type="scientific">Fagus sylvatica</name>
    <name type="common">Beechnut</name>
    <dbReference type="NCBI Taxonomy" id="28930"/>
    <lineage>
        <taxon>Eukaryota</taxon>
        <taxon>Viridiplantae</taxon>
        <taxon>Streptophyta</taxon>
        <taxon>Embryophyta</taxon>
        <taxon>Tracheophyta</taxon>
        <taxon>Spermatophyta</taxon>
        <taxon>Magnoliopsida</taxon>
        <taxon>eudicotyledons</taxon>
        <taxon>Gunneridae</taxon>
        <taxon>Pentapetalae</taxon>
        <taxon>rosids</taxon>
        <taxon>fabids</taxon>
        <taxon>Fagales</taxon>
        <taxon>Fagaceae</taxon>
        <taxon>Fagus</taxon>
    </lineage>
</organism>
<feature type="compositionally biased region" description="Acidic residues" evidence="2">
    <location>
        <begin position="503"/>
        <end position="521"/>
    </location>
</feature>
<feature type="coiled-coil region" evidence="1">
    <location>
        <begin position="390"/>
        <end position="424"/>
    </location>
</feature>
<dbReference type="AlphaFoldDB" id="A0A2N9GA50"/>
<keyword evidence="1" id="KW-0175">Coiled coil</keyword>
<sequence>MAGAHRLAHLVNSDESMRIFRRRFLVPDNVGLRYYSISKLPLLNEDEILIPVMSIVEGGIRFLLHPLLIDFLQTVNACSGQLSINVFRIVMGVAALNQLLKVNLTTRDILHIYSYTYPGSESDTLCHLRAKKVNRKLVTTLPSSNKGFDNDWLVVSSNWFLGVSRCRNKFGRPVSSRLNILASATNLEDINKGPTAPRNQETLVEPSVLYVAQPASNIPAVDHPDLIPTGAVLEMAPPVDVFEIIGKKSKRARVETEQPELPSPSSQGEPWVPEILVQGQPVTTDHTVFETSDVEFSARMAHALTRATCLPGDYEAWEEMSSGRLFRHISRGLVMVAQGVQAAEAKAYGFHKKQKEMEAEHDKTVSDVLANAAKNYGDLEKKHFETITLMKEAEEKARTETEQRAKVEAELIQRKDKVKNLESECIRSIGEAREEGKRDGKVEGKQLIMEEVKDQLQAVYNRSFRDGWKAALKKADVPATSNLLLRENMPLPYPEADLRASDIEDAEDGADEDDEEEVEEVGDVRDDHVADPTPIHIDDPPAPSGPTPVSTEDLPAPADVAPTAEI</sequence>
<protein>
    <submittedName>
        <fullName evidence="3">Uncharacterized protein</fullName>
    </submittedName>
</protein>
<evidence type="ECO:0000256" key="1">
    <source>
        <dbReference type="SAM" id="Coils"/>
    </source>
</evidence>
<accession>A0A2N9GA50</accession>
<feature type="region of interest" description="Disordered" evidence="2">
    <location>
        <begin position="252"/>
        <end position="271"/>
    </location>
</feature>
<name>A0A2N9GA50_FAGSY</name>